<dbReference type="SUPFAM" id="SSF46785">
    <property type="entry name" value="Winged helix' DNA-binding domain"/>
    <property type="match status" value="1"/>
</dbReference>
<dbReference type="KEGG" id="pdl:Pyrde_1346"/>
<proteinExistence type="predicted"/>
<dbReference type="RefSeq" id="WP_055409329.1">
    <property type="nucleotide sequence ID" value="NZ_CP013011.1"/>
</dbReference>
<evidence type="ECO:0000313" key="1">
    <source>
        <dbReference type="EMBL" id="ALL01392.1"/>
    </source>
</evidence>
<protein>
    <submittedName>
        <fullName evidence="1">Uncharacterized protein</fullName>
    </submittedName>
</protein>
<dbReference type="InterPro" id="IPR036390">
    <property type="entry name" value="WH_DNA-bd_sf"/>
</dbReference>
<reference evidence="2 4" key="2">
    <citation type="submission" date="2017-05" db="EMBL/GenBank/DDBJ databases">
        <title>The draft genome of the hyperthermophilic archaeon 'Pyrodictium delaneyi strain Hulk', an iron and nitrate reducer, reveals the capacity for sulfate reduction.</title>
        <authorList>
            <person name="Demey L.M."/>
            <person name="Miller C."/>
            <person name="Manzella M."/>
            <person name="Reguera G."/>
            <person name="Kashefi K."/>
        </authorList>
    </citation>
    <scope>NUCLEOTIDE SEQUENCE [LARGE SCALE GENOMIC DNA]</scope>
    <source>
        <strain evidence="2 4">Hulk</strain>
    </source>
</reference>
<dbReference type="GeneID" id="26099686"/>
<dbReference type="InterPro" id="IPR036388">
    <property type="entry name" value="WH-like_DNA-bd_sf"/>
</dbReference>
<dbReference type="EMBL" id="NCQP01000005">
    <property type="protein sequence ID" value="OWJ54509.1"/>
    <property type="molecule type" value="Genomic_DNA"/>
</dbReference>
<evidence type="ECO:0000313" key="2">
    <source>
        <dbReference type="EMBL" id="OWJ54509.1"/>
    </source>
</evidence>
<dbReference type="Gene3D" id="1.10.10.10">
    <property type="entry name" value="Winged helix-like DNA-binding domain superfamily/Winged helix DNA-binding domain"/>
    <property type="match status" value="1"/>
</dbReference>
<dbReference type="EMBL" id="CP013011">
    <property type="protein sequence ID" value="ALL01392.1"/>
    <property type="molecule type" value="Genomic_DNA"/>
</dbReference>
<dbReference type="AlphaFoldDB" id="A0A0P0N5A0"/>
<accession>A0A0P0N5A0</accession>
<keyword evidence="4" id="KW-1185">Reference proteome</keyword>
<dbReference type="Proteomes" id="UP000196694">
    <property type="component" value="Unassembled WGS sequence"/>
</dbReference>
<name>A0A0P0N5A0_9CREN</name>
<dbReference type="Proteomes" id="UP000058613">
    <property type="component" value="Chromosome"/>
</dbReference>
<sequence length="166" mass="18239">MQATLQQVATLAELAGHPQPRLVAINPHEPATAIAQILDTLDTKTTATAIIEHTTPETTLAIALALLIHTARTEKTATIRTTETTIPLHTVHTILTNSLPGIQRRIANHIHANGPATIPQLAASLNLSERTIRRHTRTLQRLQLLTQRANLILPTPWLTLYHKTNT</sequence>
<dbReference type="Pfam" id="PF13412">
    <property type="entry name" value="HTH_24"/>
    <property type="match status" value="1"/>
</dbReference>
<evidence type="ECO:0000313" key="3">
    <source>
        <dbReference type="Proteomes" id="UP000058613"/>
    </source>
</evidence>
<organism evidence="1 3">
    <name type="scientific">Pyrodictium delaneyi</name>
    <dbReference type="NCBI Taxonomy" id="1273541"/>
    <lineage>
        <taxon>Archaea</taxon>
        <taxon>Thermoproteota</taxon>
        <taxon>Thermoprotei</taxon>
        <taxon>Desulfurococcales</taxon>
        <taxon>Pyrodictiaceae</taxon>
        <taxon>Pyrodictium</taxon>
    </lineage>
</organism>
<gene>
    <name evidence="2" type="ORF">Pdsh_06850</name>
    <name evidence="1" type="ORF">Pyrde_1346</name>
</gene>
<evidence type="ECO:0000313" key="4">
    <source>
        <dbReference type="Proteomes" id="UP000196694"/>
    </source>
</evidence>
<reference evidence="1 3" key="1">
    <citation type="submission" date="2015-10" db="EMBL/GenBank/DDBJ databases">
        <title>Complete genome sequence of hyperthermophilic archaeon Pyrodictium delaneyi Su06.</title>
        <authorList>
            <person name="Jung J.-H."/>
            <person name="Lin J."/>
            <person name="Holden J.F."/>
            <person name="Park C.-S."/>
        </authorList>
    </citation>
    <scope>NUCLEOTIDE SEQUENCE [LARGE SCALE GENOMIC DNA]</scope>
    <source>
        <strain evidence="1 3">Su06</strain>
    </source>
</reference>